<sequence length="404" mass="43584">MKRGTLRLATRGSDLALRQAASVRDALADHRFDVELVEVDTRGDQIRDELIHRLGKTGAFVRALDEEVLDGELDAAVHSMKDMPTEQPRDLVVAGVPGRAAAGDLLLTVDGTELEDLPAGSVVGTSSLRRKAQILAARPDLEVEPLRGNVDTRVEKLLAPTLQREHEARVDDDREKKGNAAEAKASGEEYETEFDRSIDEWFNGLDEIERRALERDVETEYDAIVLAEAGLQRSGLLHRVDYQRLPTSEFVPSPGQGAIAVTARRDHEDLDQIRDAIDDPRTRVTTTVERTVLAELGGGCIAPIGVHAKLQGEYVHVTARVLSEDGEEEVRANSDLPVGDHANAAAEFAADLAARGADDLIAAAREEADADDVGGGAREETDDTRSELDDVDGDAGETAGADGA</sequence>
<dbReference type="PRINTS" id="PR00151">
    <property type="entry name" value="PORPHBDMNASE"/>
</dbReference>
<keyword evidence="3" id="KW-0808">Transferase</keyword>
<keyword evidence="4" id="KW-0627">Porphyrin biosynthesis</keyword>
<feature type="compositionally biased region" description="Basic and acidic residues" evidence="6">
    <location>
        <begin position="377"/>
        <end position="388"/>
    </location>
</feature>
<dbReference type="GO" id="GO:0004418">
    <property type="term" value="F:hydroxymethylbilane synthase activity"/>
    <property type="evidence" value="ECO:0007669"/>
    <property type="project" value="UniProtKB-UniRule"/>
</dbReference>
<dbReference type="OrthoDB" id="8042at2157"/>
<evidence type="ECO:0000256" key="6">
    <source>
        <dbReference type="SAM" id="MobiDB-lite"/>
    </source>
</evidence>
<feature type="domain" description="Porphobilinogen deaminase N-terminal" evidence="7">
    <location>
        <begin position="218"/>
        <end position="270"/>
    </location>
</feature>
<feature type="region of interest" description="Disordered" evidence="6">
    <location>
        <begin position="363"/>
        <end position="404"/>
    </location>
</feature>
<feature type="domain" description="Porphobilinogen deaminase N-terminal" evidence="7">
    <location>
        <begin position="6"/>
        <end position="158"/>
    </location>
</feature>
<dbReference type="EMBL" id="AOIV01000024">
    <property type="protein sequence ID" value="ELZ30889.1"/>
    <property type="molecule type" value="Genomic_DNA"/>
</dbReference>
<accession>M0D9Q3</accession>
<dbReference type="PANTHER" id="PTHR11557:SF0">
    <property type="entry name" value="PORPHOBILINOGEN DEAMINASE"/>
    <property type="match status" value="1"/>
</dbReference>
<dbReference type="Gene3D" id="3.40.190.10">
    <property type="entry name" value="Periplasmic binding protein-like II"/>
    <property type="match status" value="2"/>
</dbReference>
<evidence type="ECO:0000259" key="7">
    <source>
        <dbReference type="Pfam" id="PF01379"/>
    </source>
</evidence>
<dbReference type="Pfam" id="PF01379">
    <property type="entry name" value="Porphobil_deam"/>
    <property type="match status" value="2"/>
</dbReference>
<protein>
    <recommendedName>
        <fullName evidence="5">Hydroxymethylbilane synthase</fullName>
        <ecNumber evidence="5">2.5.1.61</ecNumber>
    </recommendedName>
</protein>
<gene>
    <name evidence="9" type="ORF">C474_10521</name>
</gene>
<dbReference type="SUPFAM" id="SSF54782">
    <property type="entry name" value="Porphobilinogen deaminase (hydroxymethylbilane synthase), C-terminal domain"/>
    <property type="match status" value="1"/>
</dbReference>
<keyword evidence="10" id="KW-1185">Reference proteome</keyword>
<comment type="cofactor">
    <cofactor evidence="1">
        <name>dipyrromethane</name>
        <dbReference type="ChEBI" id="CHEBI:60342"/>
    </cofactor>
</comment>
<dbReference type="SUPFAM" id="SSF53850">
    <property type="entry name" value="Periplasmic binding protein-like II"/>
    <property type="match status" value="2"/>
</dbReference>
<dbReference type="EC" id="2.5.1.61" evidence="5"/>
<dbReference type="eggNOG" id="arCOG04299">
    <property type="taxonomic scope" value="Archaea"/>
</dbReference>
<evidence type="ECO:0000256" key="2">
    <source>
        <dbReference type="ARBA" id="ARBA00005638"/>
    </source>
</evidence>
<dbReference type="PROSITE" id="PS00533">
    <property type="entry name" value="PORPHOBILINOGEN_DEAM"/>
    <property type="match status" value="1"/>
</dbReference>
<comment type="caution">
    <text evidence="9">The sequence shown here is derived from an EMBL/GenBank/DDBJ whole genome shotgun (WGS) entry which is preliminary data.</text>
</comment>
<evidence type="ECO:0000259" key="8">
    <source>
        <dbReference type="Pfam" id="PF03900"/>
    </source>
</evidence>
<evidence type="ECO:0000256" key="5">
    <source>
        <dbReference type="NCBIfam" id="TIGR00212"/>
    </source>
</evidence>
<dbReference type="InterPro" id="IPR022417">
    <property type="entry name" value="Porphobilin_deaminase_N"/>
</dbReference>
<evidence type="ECO:0000256" key="1">
    <source>
        <dbReference type="ARBA" id="ARBA00001916"/>
    </source>
</evidence>
<dbReference type="RefSeq" id="WP_008386539.1">
    <property type="nucleotide sequence ID" value="NZ_AOIV01000024.1"/>
</dbReference>
<dbReference type="InParanoid" id="M0D9Q3"/>
<dbReference type="PATRIC" id="fig|1227487.5.peg.2124"/>
<dbReference type="InterPro" id="IPR036803">
    <property type="entry name" value="Porphobilinogen_deaminase_C_sf"/>
</dbReference>
<proteinExistence type="inferred from homology"/>
<reference evidence="9 10" key="1">
    <citation type="journal article" date="2014" name="PLoS Genet.">
        <title>Phylogenetically driven sequencing of extremely halophilic archaea reveals strategies for static and dynamic osmo-response.</title>
        <authorList>
            <person name="Becker E.A."/>
            <person name="Seitzer P.M."/>
            <person name="Tritt A."/>
            <person name="Larsen D."/>
            <person name="Krusor M."/>
            <person name="Yao A.I."/>
            <person name="Wu D."/>
            <person name="Madern D."/>
            <person name="Eisen J.A."/>
            <person name="Darling A.E."/>
            <person name="Facciotti M.T."/>
        </authorList>
    </citation>
    <scope>NUCLEOTIDE SEQUENCE [LARGE SCALE GENOMIC DNA]</scope>
    <source>
        <strain evidence="9 10">JCM 14848</strain>
    </source>
</reference>
<dbReference type="InterPro" id="IPR022419">
    <property type="entry name" value="Porphobilin_deaminase_cofac_BS"/>
</dbReference>
<dbReference type="InterPro" id="IPR022418">
    <property type="entry name" value="Porphobilinogen_deaminase_C"/>
</dbReference>
<dbReference type="FunCoup" id="M0D9Q3">
    <property type="interactions" value="231"/>
</dbReference>
<dbReference type="GO" id="GO:0006783">
    <property type="term" value="P:heme biosynthetic process"/>
    <property type="evidence" value="ECO:0007669"/>
    <property type="project" value="TreeGrafter"/>
</dbReference>
<dbReference type="PANTHER" id="PTHR11557">
    <property type="entry name" value="PORPHOBILINOGEN DEAMINASE"/>
    <property type="match status" value="1"/>
</dbReference>
<dbReference type="AlphaFoldDB" id="M0D9Q3"/>
<dbReference type="Proteomes" id="UP000011513">
    <property type="component" value="Unassembled WGS sequence"/>
</dbReference>
<dbReference type="Pfam" id="PF03900">
    <property type="entry name" value="Porphobil_deamC"/>
    <property type="match status" value="1"/>
</dbReference>
<feature type="compositionally biased region" description="Basic and acidic residues" evidence="6">
    <location>
        <begin position="163"/>
        <end position="179"/>
    </location>
</feature>
<dbReference type="InterPro" id="IPR000860">
    <property type="entry name" value="HemC"/>
</dbReference>
<feature type="region of interest" description="Disordered" evidence="6">
    <location>
        <begin position="161"/>
        <end position="191"/>
    </location>
</feature>
<comment type="similarity">
    <text evidence="2">Belongs to the HMBS family.</text>
</comment>
<dbReference type="Gene3D" id="3.30.160.40">
    <property type="entry name" value="Porphobilinogen deaminase, C-terminal domain"/>
    <property type="match status" value="1"/>
</dbReference>
<name>M0D9Q3_HALPD</name>
<evidence type="ECO:0000313" key="10">
    <source>
        <dbReference type="Proteomes" id="UP000011513"/>
    </source>
</evidence>
<evidence type="ECO:0000256" key="4">
    <source>
        <dbReference type="ARBA" id="ARBA00023244"/>
    </source>
</evidence>
<feature type="domain" description="Porphobilinogen deaminase C-terminal" evidence="8">
    <location>
        <begin position="286"/>
        <end position="330"/>
    </location>
</feature>
<evidence type="ECO:0000313" key="9">
    <source>
        <dbReference type="EMBL" id="ELZ30889.1"/>
    </source>
</evidence>
<organism evidence="9 10">
    <name type="scientific">Halogeometricum pallidum JCM 14848</name>
    <dbReference type="NCBI Taxonomy" id="1227487"/>
    <lineage>
        <taxon>Archaea</taxon>
        <taxon>Methanobacteriati</taxon>
        <taxon>Methanobacteriota</taxon>
        <taxon>Stenosarchaea group</taxon>
        <taxon>Halobacteria</taxon>
        <taxon>Halobacteriales</taxon>
        <taxon>Haloferacaceae</taxon>
        <taxon>Halogeometricum</taxon>
    </lineage>
</organism>
<dbReference type="GO" id="GO:0005737">
    <property type="term" value="C:cytoplasm"/>
    <property type="evidence" value="ECO:0007669"/>
    <property type="project" value="UniProtKB-UniRule"/>
</dbReference>
<evidence type="ECO:0000256" key="3">
    <source>
        <dbReference type="ARBA" id="ARBA00022679"/>
    </source>
</evidence>
<dbReference type="NCBIfam" id="TIGR00212">
    <property type="entry name" value="hemC"/>
    <property type="match status" value="1"/>
</dbReference>